<name>A6KCB8_RAT</name>
<reference evidence="1 2" key="1">
    <citation type="submission" date="2005-09" db="EMBL/GenBank/DDBJ databases">
        <authorList>
            <person name="Mural R.J."/>
            <person name="Li P.W."/>
            <person name="Adams M.D."/>
            <person name="Amanatides P.G."/>
            <person name="Baden-Tillson H."/>
            <person name="Barnstead M."/>
            <person name="Chin S.H."/>
            <person name="Dew I."/>
            <person name="Evans C.A."/>
            <person name="Ferriera S."/>
            <person name="Flanigan M."/>
            <person name="Fosler C."/>
            <person name="Glodek A."/>
            <person name="Gu Z."/>
            <person name="Holt R.A."/>
            <person name="Jennings D."/>
            <person name="Kraft C.L."/>
            <person name="Lu F."/>
            <person name="Nguyen T."/>
            <person name="Nusskern D.R."/>
            <person name="Pfannkoch C.M."/>
            <person name="Sitter C."/>
            <person name="Sutton G.G."/>
            <person name="Venter J.C."/>
            <person name="Wang Z."/>
            <person name="Woodage T."/>
            <person name="Zheng X.H."/>
            <person name="Zhong F."/>
        </authorList>
    </citation>
    <scope>NUCLEOTIDE SEQUENCE [LARGE SCALE GENOMIC DNA]</scope>
    <source>
        <strain>BN</strain>
        <strain evidence="2">Sprague-Dawley</strain>
    </source>
</reference>
<dbReference type="Proteomes" id="UP000234681">
    <property type="component" value="Chromosome 7"/>
</dbReference>
<organism evidence="1 2">
    <name type="scientific">Rattus norvegicus</name>
    <name type="common">Rat</name>
    <dbReference type="NCBI Taxonomy" id="10116"/>
    <lineage>
        <taxon>Eukaryota</taxon>
        <taxon>Metazoa</taxon>
        <taxon>Chordata</taxon>
        <taxon>Craniata</taxon>
        <taxon>Vertebrata</taxon>
        <taxon>Euteleostomi</taxon>
        <taxon>Mammalia</taxon>
        <taxon>Eutheria</taxon>
        <taxon>Euarchontoglires</taxon>
        <taxon>Glires</taxon>
        <taxon>Rodentia</taxon>
        <taxon>Myomorpha</taxon>
        <taxon>Muroidea</taxon>
        <taxon>Muridae</taxon>
        <taxon>Murinae</taxon>
        <taxon>Rattus</taxon>
    </lineage>
</organism>
<evidence type="ECO:0000313" key="1">
    <source>
        <dbReference type="EMBL" id="EDL87024.1"/>
    </source>
</evidence>
<evidence type="ECO:0000313" key="2">
    <source>
        <dbReference type="Proteomes" id="UP000234681"/>
    </source>
</evidence>
<sequence length="13" mass="1542">MPWDPCDCWGDNC</sequence>
<accession>A6KCB8</accession>
<dbReference type="EMBL" id="CH474035">
    <property type="protein sequence ID" value="EDL87024.1"/>
    <property type="molecule type" value="Genomic_DNA"/>
</dbReference>
<proteinExistence type="predicted"/>
<gene>
    <name evidence="1" type="ORF">rCG_50722</name>
</gene>
<protein>
    <submittedName>
        <fullName evidence="1">RCG50722</fullName>
    </submittedName>
</protein>